<dbReference type="InterPro" id="IPR023081">
    <property type="entry name" value="Cell_div_FtsB"/>
</dbReference>
<keyword evidence="5 8" id="KW-0472">Membrane</keyword>
<keyword evidence="7" id="KW-0175">Coiled coil</keyword>
<evidence type="ECO:0000256" key="1">
    <source>
        <dbReference type="ARBA" id="ARBA00022475"/>
    </source>
</evidence>
<evidence type="ECO:0000256" key="2">
    <source>
        <dbReference type="ARBA" id="ARBA00022618"/>
    </source>
</evidence>
<reference evidence="9 10" key="1">
    <citation type="submission" date="2018-08" db="EMBL/GenBank/DDBJ databases">
        <title>Draft genome of candidate division NPL-UPA2 bacterium Unc8 that adapted to ultra-basic serpentinizing groundwater.</title>
        <authorList>
            <person name="Ishii S."/>
            <person name="Suzuki S."/>
            <person name="Nealson K.H."/>
        </authorList>
    </citation>
    <scope>NUCLEOTIDE SEQUENCE [LARGE SCALE GENOMIC DNA]</scope>
    <source>
        <strain evidence="9">Unc8</strain>
    </source>
</reference>
<sequence length="86" mass="10221">MRKYIIIASIIIICGALLSYQPYSEVRRFRKKITELEKEIAMLRETNESLRSEIKALKEDPFYIEKIARDHLGLTKPGEIIYHIRR</sequence>
<feature type="transmembrane region" description="Helical" evidence="8">
    <location>
        <begin position="6"/>
        <end position="23"/>
    </location>
</feature>
<name>A0A399G0K4_UNCN2</name>
<keyword evidence="3 8" id="KW-0812">Transmembrane</keyword>
<evidence type="ECO:0000256" key="3">
    <source>
        <dbReference type="ARBA" id="ARBA00022692"/>
    </source>
</evidence>
<dbReference type="AlphaFoldDB" id="A0A399G0K4"/>
<gene>
    <name evidence="9" type="ORF">B9J77_00505</name>
</gene>
<keyword evidence="4 8" id="KW-1133">Transmembrane helix</keyword>
<evidence type="ECO:0000313" key="9">
    <source>
        <dbReference type="EMBL" id="RII01052.1"/>
    </source>
</evidence>
<evidence type="ECO:0000256" key="5">
    <source>
        <dbReference type="ARBA" id="ARBA00023136"/>
    </source>
</evidence>
<evidence type="ECO:0000313" key="10">
    <source>
        <dbReference type="Proteomes" id="UP000266287"/>
    </source>
</evidence>
<keyword evidence="1" id="KW-1003">Cell membrane</keyword>
<evidence type="ECO:0000256" key="8">
    <source>
        <dbReference type="SAM" id="Phobius"/>
    </source>
</evidence>
<dbReference type="GO" id="GO:0043093">
    <property type="term" value="P:FtsZ-dependent cytokinesis"/>
    <property type="evidence" value="ECO:0007669"/>
    <property type="project" value="TreeGrafter"/>
</dbReference>
<evidence type="ECO:0000256" key="7">
    <source>
        <dbReference type="SAM" id="Coils"/>
    </source>
</evidence>
<proteinExistence type="predicted"/>
<protein>
    <submittedName>
        <fullName evidence="9">Septum formation initiator family protein</fullName>
    </submittedName>
</protein>
<dbReference type="GO" id="GO:0030428">
    <property type="term" value="C:cell septum"/>
    <property type="evidence" value="ECO:0007669"/>
    <property type="project" value="TreeGrafter"/>
</dbReference>
<dbReference type="Pfam" id="PF04977">
    <property type="entry name" value="DivIC"/>
    <property type="match status" value="1"/>
</dbReference>
<dbReference type="EMBL" id="NDHY01000001">
    <property type="protein sequence ID" value="RII01052.1"/>
    <property type="molecule type" value="Genomic_DNA"/>
</dbReference>
<dbReference type="PANTHER" id="PTHR37485:SF1">
    <property type="entry name" value="CELL DIVISION PROTEIN FTSB"/>
    <property type="match status" value="1"/>
</dbReference>
<dbReference type="InterPro" id="IPR007060">
    <property type="entry name" value="FtsL/DivIC"/>
</dbReference>
<dbReference type="Proteomes" id="UP000266287">
    <property type="component" value="Unassembled WGS sequence"/>
</dbReference>
<comment type="caution">
    <text evidence="9">The sequence shown here is derived from an EMBL/GenBank/DDBJ whole genome shotgun (WGS) entry which is preliminary data.</text>
</comment>
<evidence type="ECO:0000256" key="6">
    <source>
        <dbReference type="ARBA" id="ARBA00023306"/>
    </source>
</evidence>
<keyword evidence="2" id="KW-0132">Cell division</keyword>
<keyword evidence="6" id="KW-0131">Cell cycle</keyword>
<dbReference type="PANTHER" id="PTHR37485">
    <property type="entry name" value="CELL DIVISION PROTEIN FTSB"/>
    <property type="match status" value="1"/>
</dbReference>
<accession>A0A399G0K4</accession>
<organism evidence="9 10">
    <name type="scientific">candidate division NPL-UPA2 bacterium Unc8</name>
    <dbReference type="NCBI Taxonomy" id="1980939"/>
    <lineage>
        <taxon>Bacteria</taxon>
    </lineage>
</organism>
<evidence type="ECO:0000256" key="4">
    <source>
        <dbReference type="ARBA" id="ARBA00022989"/>
    </source>
</evidence>
<feature type="coiled-coil region" evidence="7">
    <location>
        <begin position="26"/>
        <end position="60"/>
    </location>
</feature>